<dbReference type="SUPFAM" id="SSF55797">
    <property type="entry name" value="PR-1-like"/>
    <property type="match status" value="1"/>
</dbReference>
<dbReference type="Pfam" id="PF04122">
    <property type="entry name" value="CW_binding_2"/>
    <property type="match status" value="3"/>
</dbReference>
<dbReference type="Gene3D" id="3.40.50.12090">
    <property type="match status" value="1"/>
</dbReference>
<organism evidence="3 4">
    <name type="scientific">Agrococcus jenensis</name>
    <dbReference type="NCBI Taxonomy" id="46353"/>
    <lineage>
        <taxon>Bacteria</taxon>
        <taxon>Bacillati</taxon>
        <taxon>Actinomycetota</taxon>
        <taxon>Actinomycetes</taxon>
        <taxon>Micrococcales</taxon>
        <taxon>Microbacteriaceae</taxon>
        <taxon>Agrococcus</taxon>
    </lineage>
</organism>
<dbReference type="InterPro" id="IPR051922">
    <property type="entry name" value="Bact_Sporulation_Assoc"/>
</dbReference>
<dbReference type="Pfam" id="PF00188">
    <property type="entry name" value="CAP"/>
    <property type="match status" value="1"/>
</dbReference>
<sequence>MRYALAAIATIGLVASTLLGSAPAAQAATARLDGDDRFETSVLASQRLPDTDTVFLASGTAFPDALAAAPVAAAEDAHLLLVRPEGIPQIVQDELRRLAPSEVVLIGSEASLSPEVAAQAAATGARTITRIGGADRVATSMLLLDRMRDEGAAVTDIWVASGYSFPDALAAGAVAAREGHALVLTLGADAGFRQQITARIGGVQRFHIPGSTGSVSTDVQSMLAGTGRAVDRFPGADRYETAVQINQAFTRTGSGGQLVLTSGADFPDGLVGAVYAGIRGEALYLTDPSCATSGSVAAEQRRIASTGTTVLGGVNTVSPVAAELVPCAALNASASDLLDRINAARAAAGRAPLALDGCLSRMAGGWASAMAAGNLTGSAHNPSLTAEARACSLRGWGENVGRTMGSSPDAARIMSAWMASPAHKLNIERASFTHIGIGIDRGSNGSWYYVLDFGTR</sequence>
<dbReference type="AlphaFoldDB" id="A0A3N2AQD0"/>
<protein>
    <submittedName>
        <fullName evidence="3">Uncharacterized protein YkwD</fullName>
    </submittedName>
</protein>
<feature type="signal peptide" evidence="1">
    <location>
        <begin position="1"/>
        <end position="27"/>
    </location>
</feature>
<dbReference type="CDD" id="cd05379">
    <property type="entry name" value="CAP_bacterial"/>
    <property type="match status" value="1"/>
</dbReference>
<dbReference type="InterPro" id="IPR014044">
    <property type="entry name" value="CAP_dom"/>
</dbReference>
<dbReference type="OrthoDB" id="5143602at2"/>
<evidence type="ECO:0000313" key="4">
    <source>
        <dbReference type="Proteomes" id="UP000275456"/>
    </source>
</evidence>
<keyword evidence="1" id="KW-0732">Signal</keyword>
<dbReference type="RefSeq" id="WP_148058666.1">
    <property type="nucleotide sequence ID" value="NZ_RKHJ01000001.1"/>
</dbReference>
<name>A0A3N2AQD0_9MICO</name>
<dbReference type="Gene3D" id="3.40.33.10">
    <property type="entry name" value="CAP"/>
    <property type="match status" value="1"/>
</dbReference>
<gene>
    <name evidence="3" type="ORF">EDD26_0264</name>
</gene>
<feature type="chain" id="PRO_5018227253" evidence="1">
    <location>
        <begin position="28"/>
        <end position="456"/>
    </location>
</feature>
<dbReference type="Proteomes" id="UP000275456">
    <property type="component" value="Unassembled WGS sequence"/>
</dbReference>
<dbReference type="InterPro" id="IPR035940">
    <property type="entry name" value="CAP_sf"/>
</dbReference>
<evidence type="ECO:0000313" key="3">
    <source>
        <dbReference type="EMBL" id="ROR64912.1"/>
    </source>
</evidence>
<proteinExistence type="predicted"/>
<keyword evidence="4" id="KW-1185">Reference proteome</keyword>
<comment type="caution">
    <text evidence="3">The sequence shown here is derived from an EMBL/GenBank/DDBJ whole genome shotgun (WGS) entry which is preliminary data.</text>
</comment>
<dbReference type="EMBL" id="RKHJ01000001">
    <property type="protein sequence ID" value="ROR64912.1"/>
    <property type="molecule type" value="Genomic_DNA"/>
</dbReference>
<dbReference type="InterPro" id="IPR007253">
    <property type="entry name" value="Cell_wall-bd_2"/>
</dbReference>
<evidence type="ECO:0000256" key="1">
    <source>
        <dbReference type="SAM" id="SignalP"/>
    </source>
</evidence>
<reference evidence="3 4" key="1">
    <citation type="submission" date="2018-11" db="EMBL/GenBank/DDBJ databases">
        <title>Sequencing the genomes of 1000 actinobacteria strains.</title>
        <authorList>
            <person name="Klenk H.-P."/>
        </authorList>
    </citation>
    <scope>NUCLEOTIDE SEQUENCE [LARGE SCALE GENOMIC DNA]</scope>
    <source>
        <strain evidence="3 4">DSM 9580</strain>
    </source>
</reference>
<evidence type="ECO:0000259" key="2">
    <source>
        <dbReference type="Pfam" id="PF00188"/>
    </source>
</evidence>
<dbReference type="PANTHER" id="PTHR30032:SF8">
    <property type="entry name" value="GERMINATION-SPECIFIC N-ACETYLMURAMOYL-L-ALANINE AMIDASE"/>
    <property type="match status" value="1"/>
</dbReference>
<feature type="domain" description="SCP" evidence="2">
    <location>
        <begin position="338"/>
        <end position="453"/>
    </location>
</feature>
<dbReference type="PANTHER" id="PTHR30032">
    <property type="entry name" value="N-ACETYLMURAMOYL-L-ALANINE AMIDASE-RELATED"/>
    <property type="match status" value="1"/>
</dbReference>
<accession>A0A3N2AQD0</accession>